<keyword evidence="3" id="KW-1133">Transmembrane helix</keyword>
<comment type="caution">
    <text evidence="5">The sequence shown here is derived from an EMBL/GenBank/DDBJ whole genome shotgun (WGS) entry which is preliminary data.</text>
</comment>
<gene>
    <name evidence="5" type="ORF">IC620_01215</name>
</gene>
<keyword evidence="5" id="KW-0808">Transferase</keyword>
<organism evidence="5 6">
    <name type="scientific">Polycladospora coralii</name>
    <dbReference type="NCBI Taxonomy" id="2771432"/>
    <lineage>
        <taxon>Bacteria</taxon>
        <taxon>Bacillati</taxon>
        <taxon>Bacillota</taxon>
        <taxon>Bacilli</taxon>
        <taxon>Bacillales</taxon>
        <taxon>Thermoactinomycetaceae</taxon>
        <taxon>Polycladospora</taxon>
    </lineage>
</organism>
<dbReference type="GO" id="GO:0016020">
    <property type="term" value="C:membrane"/>
    <property type="evidence" value="ECO:0007669"/>
    <property type="project" value="TreeGrafter"/>
</dbReference>
<dbReference type="EMBL" id="JACXAH010000002">
    <property type="protein sequence ID" value="MBD1370982.1"/>
    <property type="molecule type" value="Genomic_DNA"/>
</dbReference>
<dbReference type="AlphaFoldDB" id="A0A926RT76"/>
<dbReference type="Pfam" id="PF01757">
    <property type="entry name" value="Acyl_transf_3"/>
    <property type="match status" value="1"/>
</dbReference>
<evidence type="ECO:0000313" key="6">
    <source>
        <dbReference type="Proteomes" id="UP000661691"/>
    </source>
</evidence>
<dbReference type="InterPro" id="IPR002656">
    <property type="entry name" value="Acyl_transf_3_dom"/>
</dbReference>
<comment type="subcellular location">
    <subcellularLocation>
        <location evidence="1">Membrane</location>
    </subcellularLocation>
</comment>
<feature type="transmembrane region" description="Helical" evidence="3">
    <location>
        <begin position="153"/>
        <end position="170"/>
    </location>
</feature>
<evidence type="ECO:0000256" key="3">
    <source>
        <dbReference type="SAM" id="Phobius"/>
    </source>
</evidence>
<keyword evidence="6" id="KW-1185">Reference proteome</keyword>
<proteinExistence type="inferred from homology"/>
<protein>
    <submittedName>
        <fullName evidence="5">Acyltransferase</fullName>
    </submittedName>
</protein>
<accession>A0A926RT76</accession>
<dbReference type="PANTHER" id="PTHR23028:SF53">
    <property type="entry name" value="ACYL_TRANSF_3 DOMAIN-CONTAINING PROTEIN"/>
    <property type="match status" value="1"/>
</dbReference>
<dbReference type="PANTHER" id="PTHR23028">
    <property type="entry name" value="ACETYLTRANSFERASE"/>
    <property type="match status" value="1"/>
</dbReference>
<sequence length="344" mass="39944">MKKLKLLQSFRAIAPVMILLLHASHLFEVNFMYMLDIEKTGGVDLFFVMSGFLLYYIYQRKFGVQGETKRFLIKRVSRIYPLVWILTIFFFIVSAMLGTIFPTWTSYSWNMLLDSMLILPNTEHILDTTWSLSHIIFFYGIIALIIWKPVLRIPFLIITLFCSILFLMPSELEMGWLGLVLNLYNLEFLLGCLAAQIVLKKRLAGGYAFLIAGISGFMFTGYYMMDGEWEFIPLEVLFGVSSFFLILGGAALDRNKDIRIPKLFQVLEKSSFAIYLIHYPLLLIFIYFYDLHGVDEYVSSTFVFTASVMITIAICIGAHYWVERPLDQMVQRWIRPKLDKVDSN</sequence>
<feature type="transmembrane region" description="Helical" evidence="3">
    <location>
        <begin position="124"/>
        <end position="146"/>
    </location>
</feature>
<keyword evidence="3" id="KW-0472">Membrane</keyword>
<name>A0A926RT76_9BACL</name>
<keyword evidence="3" id="KW-0812">Transmembrane</keyword>
<evidence type="ECO:0000259" key="4">
    <source>
        <dbReference type="Pfam" id="PF01757"/>
    </source>
</evidence>
<feature type="transmembrane region" description="Helical" evidence="3">
    <location>
        <begin position="231"/>
        <end position="252"/>
    </location>
</feature>
<feature type="transmembrane region" description="Helical" evidence="3">
    <location>
        <begin position="206"/>
        <end position="225"/>
    </location>
</feature>
<reference evidence="5" key="1">
    <citation type="submission" date="2020-09" db="EMBL/GenBank/DDBJ databases">
        <title>A novel bacterium of genus Hazenella, isolated from South China Sea.</title>
        <authorList>
            <person name="Huang H."/>
            <person name="Mo K."/>
            <person name="Hu Y."/>
        </authorList>
    </citation>
    <scope>NUCLEOTIDE SEQUENCE</scope>
    <source>
        <strain evidence="5">IB182357</strain>
    </source>
</reference>
<dbReference type="InterPro" id="IPR050879">
    <property type="entry name" value="Acyltransferase_3"/>
</dbReference>
<feature type="transmembrane region" description="Helical" evidence="3">
    <location>
        <begin position="301"/>
        <end position="322"/>
    </location>
</feature>
<feature type="transmembrane region" description="Helical" evidence="3">
    <location>
        <begin position="176"/>
        <end position="199"/>
    </location>
</feature>
<feature type="transmembrane region" description="Helical" evidence="3">
    <location>
        <begin position="272"/>
        <end position="289"/>
    </location>
</feature>
<feature type="transmembrane region" description="Helical" evidence="3">
    <location>
        <begin position="41"/>
        <end position="58"/>
    </location>
</feature>
<evidence type="ECO:0000256" key="1">
    <source>
        <dbReference type="ARBA" id="ARBA00004370"/>
    </source>
</evidence>
<dbReference type="GO" id="GO:0016747">
    <property type="term" value="F:acyltransferase activity, transferring groups other than amino-acyl groups"/>
    <property type="evidence" value="ECO:0007669"/>
    <property type="project" value="InterPro"/>
</dbReference>
<feature type="transmembrane region" description="Helical" evidence="3">
    <location>
        <begin position="12"/>
        <end position="35"/>
    </location>
</feature>
<feature type="domain" description="Acyltransferase 3" evidence="4">
    <location>
        <begin position="10"/>
        <end position="317"/>
    </location>
</feature>
<keyword evidence="5" id="KW-0012">Acyltransferase</keyword>
<dbReference type="Proteomes" id="UP000661691">
    <property type="component" value="Unassembled WGS sequence"/>
</dbReference>
<evidence type="ECO:0000313" key="5">
    <source>
        <dbReference type="EMBL" id="MBD1370982.1"/>
    </source>
</evidence>
<dbReference type="RefSeq" id="WP_191141313.1">
    <property type="nucleotide sequence ID" value="NZ_JACXAH010000002.1"/>
</dbReference>
<feature type="transmembrane region" description="Helical" evidence="3">
    <location>
        <begin position="79"/>
        <end position="104"/>
    </location>
</feature>
<evidence type="ECO:0000256" key="2">
    <source>
        <dbReference type="ARBA" id="ARBA00007400"/>
    </source>
</evidence>
<comment type="similarity">
    <text evidence="2">Belongs to the acyltransferase 3 family.</text>
</comment>
<dbReference type="GO" id="GO:0000271">
    <property type="term" value="P:polysaccharide biosynthetic process"/>
    <property type="evidence" value="ECO:0007669"/>
    <property type="project" value="TreeGrafter"/>
</dbReference>